<keyword evidence="7" id="KW-0479">Metal-binding</keyword>
<dbReference type="PANTHER" id="PTHR21404">
    <property type="entry name" value="HEN1"/>
    <property type="match status" value="1"/>
</dbReference>
<dbReference type="GO" id="GO:0046872">
    <property type="term" value="F:metal ion binding"/>
    <property type="evidence" value="ECO:0007669"/>
    <property type="project" value="UniProtKB-KW"/>
</dbReference>
<reference evidence="13 14" key="1">
    <citation type="submission" date="2024-07" db="EMBL/GenBank/DDBJ databases">
        <title>Chromosome-level genome assembly of the water stick insect Ranatra chinensis (Heteroptera: Nepidae).</title>
        <authorList>
            <person name="Liu X."/>
        </authorList>
    </citation>
    <scope>NUCLEOTIDE SEQUENCE [LARGE SCALE GENOMIC DNA]</scope>
    <source>
        <strain evidence="13">Cailab_2021Rc</strain>
        <tissue evidence="13">Muscle</tissue>
    </source>
</reference>
<dbReference type="GO" id="GO:0090486">
    <property type="term" value="F:small RNA 2'-O-methyltransferase activity"/>
    <property type="evidence" value="ECO:0007669"/>
    <property type="project" value="UniProtKB-EC"/>
</dbReference>
<dbReference type="GO" id="GO:0031047">
    <property type="term" value="P:regulatory ncRNA-mediated gene silencing"/>
    <property type="evidence" value="ECO:0007669"/>
    <property type="project" value="UniProtKB-KW"/>
</dbReference>
<keyword evidence="8" id="KW-0460">Magnesium</keyword>
<dbReference type="GO" id="GO:0003723">
    <property type="term" value="F:RNA binding"/>
    <property type="evidence" value="ECO:0007669"/>
    <property type="project" value="UniProtKB-KW"/>
</dbReference>
<dbReference type="AlphaFoldDB" id="A0ABD0YS78"/>
<evidence type="ECO:0000256" key="11">
    <source>
        <dbReference type="ARBA" id="ARBA00035025"/>
    </source>
</evidence>
<keyword evidence="4" id="KW-0489">Methyltransferase</keyword>
<dbReference type="PANTHER" id="PTHR21404:SF3">
    <property type="entry name" value="SMALL RNA 2'-O-METHYLTRANSFERASE"/>
    <property type="match status" value="1"/>
</dbReference>
<evidence type="ECO:0000313" key="14">
    <source>
        <dbReference type="Proteomes" id="UP001558652"/>
    </source>
</evidence>
<dbReference type="InterPro" id="IPR029063">
    <property type="entry name" value="SAM-dependent_MTases_sf"/>
</dbReference>
<keyword evidence="14" id="KW-1185">Reference proteome</keyword>
<dbReference type="EMBL" id="JBFDAA010000003">
    <property type="protein sequence ID" value="KAL1138791.1"/>
    <property type="molecule type" value="Genomic_DNA"/>
</dbReference>
<evidence type="ECO:0000256" key="2">
    <source>
        <dbReference type="ARBA" id="ARBA00009026"/>
    </source>
</evidence>
<comment type="cofactor">
    <cofactor evidence="1">
        <name>Mg(2+)</name>
        <dbReference type="ChEBI" id="CHEBI:18420"/>
    </cofactor>
</comment>
<dbReference type="GO" id="GO:0001510">
    <property type="term" value="P:RNA methylation"/>
    <property type="evidence" value="ECO:0007669"/>
    <property type="project" value="UniProtKB-ARBA"/>
</dbReference>
<evidence type="ECO:0000256" key="8">
    <source>
        <dbReference type="ARBA" id="ARBA00022842"/>
    </source>
</evidence>
<gene>
    <name evidence="13" type="ORF">AAG570_008853</name>
</gene>
<evidence type="ECO:0000256" key="5">
    <source>
        <dbReference type="ARBA" id="ARBA00022679"/>
    </source>
</evidence>
<keyword evidence="10" id="KW-0943">RNA-mediated gene silencing</keyword>
<keyword evidence="6" id="KW-0949">S-adenosyl-L-methionine</keyword>
<evidence type="ECO:0000313" key="13">
    <source>
        <dbReference type="EMBL" id="KAL1138791.1"/>
    </source>
</evidence>
<dbReference type="Gene3D" id="3.40.50.150">
    <property type="entry name" value="Vaccinia Virus protein VP39"/>
    <property type="match status" value="1"/>
</dbReference>
<evidence type="ECO:0000256" key="4">
    <source>
        <dbReference type="ARBA" id="ARBA00022603"/>
    </source>
</evidence>
<protein>
    <recommendedName>
        <fullName evidence="3">Small RNA 2'-O-methyltransferase</fullName>
        <ecNumber evidence="11">2.1.1.386</ecNumber>
    </recommendedName>
</protein>
<dbReference type="EC" id="2.1.1.386" evidence="11"/>
<keyword evidence="5" id="KW-0808">Transferase</keyword>
<evidence type="ECO:0000256" key="12">
    <source>
        <dbReference type="ARBA" id="ARBA00048418"/>
    </source>
</evidence>
<evidence type="ECO:0000256" key="10">
    <source>
        <dbReference type="ARBA" id="ARBA00023158"/>
    </source>
</evidence>
<evidence type="ECO:0000256" key="7">
    <source>
        <dbReference type="ARBA" id="ARBA00022723"/>
    </source>
</evidence>
<organism evidence="13 14">
    <name type="scientific">Ranatra chinensis</name>
    <dbReference type="NCBI Taxonomy" id="642074"/>
    <lineage>
        <taxon>Eukaryota</taxon>
        <taxon>Metazoa</taxon>
        <taxon>Ecdysozoa</taxon>
        <taxon>Arthropoda</taxon>
        <taxon>Hexapoda</taxon>
        <taxon>Insecta</taxon>
        <taxon>Pterygota</taxon>
        <taxon>Neoptera</taxon>
        <taxon>Paraneoptera</taxon>
        <taxon>Hemiptera</taxon>
        <taxon>Heteroptera</taxon>
        <taxon>Panheteroptera</taxon>
        <taxon>Nepomorpha</taxon>
        <taxon>Nepidae</taxon>
        <taxon>Ranatrinae</taxon>
        <taxon>Ranatra</taxon>
    </lineage>
</organism>
<comment type="caution">
    <text evidence="13">The sequence shown here is derived from an EMBL/GenBank/DDBJ whole genome shotgun (WGS) entry which is preliminary data.</text>
</comment>
<dbReference type="Proteomes" id="UP001558652">
    <property type="component" value="Unassembled WGS sequence"/>
</dbReference>
<sequence>MSFFHFLKTIKEVEEILCVDIDDNTLERFACRIMPSTSDFLSRRETPLNVKVLKGSVSEWDSRLKDTNVVVAIELIEHLFPDTLEQLPYSIFGIIQPDIALFTTPNADFNVLFPNFTGFRHDDHKFEWSRQQFIDW</sequence>
<evidence type="ECO:0000256" key="3">
    <source>
        <dbReference type="ARBA" id="ARBA00021330"/>
    </source>
</evidence>
<accession>A0ABD0YS78</accession>
<evidence type="ECO:0000256" key="6">
    <source>
        <dbReference type="ARBA" id="ARBA00022691"/>
    </source>
</evidence>
<name>A0ABD0YS78_9HEMI</name>
<dbReference type="InterPro" id="IPR026610">
    <property type="entry name" value="Hen1"/>
</dbReference>
<comment type="similarity">
    <text evidence="2">Belongs to the methyltransferase superfamily. HEN1 family.</text>
</comment>
<comment type="catalytic activity">
    <reaction evidence="12">
        <text>small RNA 3'-end nucleotide + S-adenosyl-L-methionine = small RNA 3'-end 2'-O-methylnucleotide + S-adenosyl-L-homocysteine + H(+)</text>
        <dbReference type="Rhea" id="RHEA:37887"/>
        <dbReference type="Rhea" id="RHEA-COMP:10415"/>
        <dbReference type="Rhea" id="RHEA-COMP:10416"/>
        <dbReference type="ChEBI" id="CHEBI:15378"/>
        <dbReference type="ChEBI" id="CHEBI:57856"/>
        <dbReference type="ChEBI" id="CHEBI:59789"/>
        <dbReference type="ChEBI" id="CHEBI:74896"/>
        <dbReference type="ChEBI" id="CHEBI:74898"/>
        <dbReference type="EC" id="2.1.1.386"/>
    </reaction>
</comment>
<proteinExistence type="inferred from homology"/>
<evidence type="ECO:0000256" key="1">
    <source>
        <dbReference type="ARBA" id="ARBA00001946"/>
    </source>
</evidence>
<keyword evidence="9" id="KW-0694">RNA-binding</keyword>
<evidence type="ECO:0000256" key="9">
    <source>
        <dbReference type="ARBA" id="ARBA00022884"/>
    </source>
</evidence>